<dbReference type="Gene3D" id="1.10.1740.10">
    <property type="match status" value="1"/>
</dbReference>
<dbReference type="InterPro" id="IPR036388">
    <property type="entry name" value="WH-like_DNA-bd_sf"/>
</dbReference>
<dbReference type="InterPro" id="IPR013325">
    <property type="entry name" value="RNA_pol_sigma_r2"/>
</dbReference>
<dbReference type="SUPFAM" id="SSF88659">
    <property type="entry name" value="Sigma3 and sigma4 domains of RNA polymerase sigma factors"/>
    <property type="match status" value="1"/>
</dbReference>
<evidence type="ECO:0000313" key="1">
    <source>
        <dbReference type="EMBL" id="SCM68087.1"/>
    </source>
</evidence>
<keyword evidence="2" id="KW-1185">Reference proteome</keyword>
<protein>
    <submittedName>
        <fullName evidence="1">Putative RNA polymerase sigma factor</fullName>
    </submittedName>
</protein>
<dbReference type="RefSeq" id="WP_092464238.1">
    <property type="nucleotide sequence ID" value="NZ_FMJB01000051.1"/>
</dbReference>
<sequence>MENEVLECATEEVLKRIAGRDKNALRELHQMHGNKLYTELARLLSDRELARITYLELMPRVWREAATYDPSVEDGLDWLLRRTRCLAIERLKEKAGDQPFYGRNIAWEEDADLDQTERQLRHHQVGRINTALRTLSVQAAEMLVARLVYGLSLDDLGSLYNLPSQVVGRRVRSAGVALRTQLLGAAC</sequence>
<dbReference type="GO" id="GO:0006352">
    <property type="term" value="P:DNA-templated transcription initiation"/>
    <property type="evidence" value="ECO:0007669"/>
    <property type="project" value="InterPro"/>
</dbReference>
<dbReference type="InterPro" id="IPR013324">
    <property type="entry name" value="RNA_pol_sigma_r3/r4-like"/>
</dbReference>
<dbReference type="Proteomes" id="UP000184085">
    <property type="component" value="Unassembled WGS sequence"/>
</dbReference>
<dbReference type="Gene3D" id="1.10.10.10">
    <property type="entry name" value="Winged helix-like DNA-binding domain superfamily/Winged helix DNA-binding domain"/>
    <property type="match status" value="1"/>
</dbReference>
<dbReference type="AlphaFoldDB" id="A0A1M4N1X0"/>
<accession>A0A1M4N1X0</accession>
<reference evidence="2" key="1">
    <citation type="submission" date="2016-09" db="EMBL/GenBank/DDBJ databases">
        <authorList>
            <person name="Wibberg D."/>
        </authorList>
    </citation>
    <scope>NUCLEOTIDE SEQUENCE [LARGE SCALE GENOMIC DNA]</scope>
</reference>
<dbReference type="GO" id="GO:0003700">
    <property type="term" value="F:DNA-binding transcription factor activity"/>
    <property type="evidence" value="ECO:0007669"/>
    <property type="project" value="InterPro"/>
</dbReference>
<evidence type="ECO:0000313" key="2">
    <source>
        <dbReference type="Proteomes" id="UP000184085"/>
    </source>
</evidence>
<proteinExistence type="predicted"/>
<dbReference type="SUPFAM" id="SSF88946">
    <property type="entry name" value="Sigma2 domain of RNA polymerase sigma factors"/>
    <property type="match status" value="1"/>
</dbReference>
<organism evidence="1 2">
    <name type="scientific">Donghicola eburneus</name>
    <dbReference type="NCBI Taxonomy" id="393278"/>
    <lineage>
        <taxon>Bacteria</taxon>
        <taxon>Pseudomonadati</taxon>
        <taxon>Pseudomonadota</taxon>
        <taxon>Alphaproteobacteria</taxon>
        <taxon>Rhodobacterales</taxon>
        <taxon>Roseobacteraceae</taxon>
        <taxon>Donghicola</taxon>
    </lineage>
</organism>
<gene>
    <name evidence="1" type="ORF">KARMA_2296</name>
</gene>
<name>A0A1M4N1X0_9RHOB</name>
<dbReference type="EMBL" id="FMJB01000051">
    <property type="protein sequence ID" value="SCM68087.1"/>
    <property type="molecule type" value="Genomic_DNA"/>
</dbReference>